<dbReference type="RefSeq" id="WP_259101707.1">
    <property type="nucleotide sequence ID" value="NZ_CP130454.1"/>
</dbReference>
<sequence length="187" mass="21684">MVEGQDRVAEAFEALQKVLIEEREQLNDPTVAELFRMLGNERLRLVEWMIGEVQKLAAIWRDGKAPDQTNTRKIKHAGKRRPKGKSLPQSFYRPLILKALAEMGGRGRVKEVLERVFELAKPHLSPVDLEFVPSRSEERWSNRVKWERFNMINDGLLRRDSPRGIWELTEAGWREAKGLIAGETQEQ</sequence>
<protein>
    <recommendedName>
        <fullName evidence="2">Restriction system protein Mrr-like N-terminal domain-containing protein</fullName>
    </recommendedName>
</protein>
<accession>A0ABT2ESS2</accession>
<keyword evidence="4" id="KW-1185">Reference proteome</keyword>
<dbReference type="Pfam" id="PF14338">
    <property type="entry name" value="Mrr_N"/>
    <property type="match status" value="1"/>
</dbReference>
<feature type="compositionally biased region" description="Basic residues" evidence="1">
    <location>
        <begin position="72"/>
        <end position="84"/>
    </location>
</feature>
<gene>
    <name evidence="3" type="ORF">M2350_003455</name>
</gene>
<evidence type="ECO:0000259" key="2">
    <source>
        <dbReference type="Pfam" id="PF14338"/>
    </source>
</evidence>
<dbReference type="InterPro" id="IPR025745">
    <property type="entry name" value="Mrr-like_N_dom"/>
</dbReference>
<evidence type="ECO:0000313" key="4">
    <source>
        <dbReference type="Proteomes" id="UP001204798"/>
    </source>
</evidence>
<evidence type="ECO:0000313" key="3">
    <source>
        <dbReference type="EMBL" id="MCS3921014.1"/>
    </source>
</evidence>
<evidence type="ECO:0000256" key="1">
    <source>
        <dbReference type="SAM" id="MobiDB-lite"/>
    </source>
</evidence>
<comment type="caution">
    <text evidence="3">The sequence shown here is derived from an EMBL/GenBank/DDBJ whole genome shotgun (WGS) entry which is preliminary data.</text>
</comment>
<organism evidence="3 4">
    <name type="scientific">Candidatus Fervidibacter sacchari</name>
    <dbReference type="NCBI Taxonomy" id="1448929"/>
    <lineage>
        <taxon>Bacteria</taxon>
        <taxon>Candidatus Fervidibacterota</taxon>
        <taxon>Candidatus Fervidibacter</taxon>
    </lineage>
</organism>
<feature type="region of interest" description="Disordered" evidence="1">
    <location>
        <begin position="67"/>
        <end position="86"/>
    </location>
</feature>
<proteinExistence type="predicted"/>
<name>A0ABT2ESS2_9BACT</name>
<feature type="domain" description="Restriction system protein Mrr-like N-terminal" evidence="2">
    <location>
        <begin position="90"/>
        <end position="172"/>
    </location>
</feature>
<dbReference type="Proteomes" id="UP001204798">
    <property type="component" value="Unassembled WGS sequence"/>
</dbReference>
<dbReference type="EMBL" id="JANUCP010000008">
    <property type="protein sequence ID" value="MCS3921014.1"/>
    <property type="molecule type" value="Genomic_DNA"/>
</dbReference>
<reference evidence="3 4" key="1">
    <citation type="submission" date="2022-08" db="EMBL/GenBank/DDBJ databases">
        <title>Bacterial and archaeal communities from various locations to study Microbial Dark Matter (Phase II).</title>
        <authorList>
            <person name="Stepanauskas R."/>
        </authorList>
    </citation>
    <scope>NUCLEOTIDE SEQUENCE [LARGE SCALE GENOMIC DNA]</scope>
    <source>
        <strain evidence="3 4">PD1</strain>
    </source>
</reference>